<dbReference type="GO" id="GO:0042834">
    <property type="term" value="F:peptidoglycan binding"/>
    <property type="evidence" value="ECO:0007669"/>
    <property type="project" value="InterPro"/>
</dbReference>
<dbReference type="AlphaFoldDB" id="A0A7R6PJU7"/>
<dbReference type="SUPFAM" id="SSF51261">
    <property type="entry name" value="Duplicated hybrid motif"/>
    <property type="match status" value="1"/>
</dbReference>
<dbReference type="Pfam" id="PF04225">
    <property type="entry name" value="LysM_OapA"/>
    <property type="match status" value="1"/>
</dbReference>
<sequence length="474" mass="52575">MPNFLQQIKGRFPTVHLAAISICGVILSITLLLLPSEEVSATKSNLQTVQTSTNTTHAGSVDQTSQRVRKSIVLDLARPTSSLPENQRDAATFTPAPETDVTTALLQPTENWISYTVQKNDNLTSLFKRAGLNARDVYNISQATKHDNELSRLYPGESLAFLIEEASLKKLKYEISPLKTLLIELIDNKFAVNTIERTPVTKEHYIEGVIEGSLFVDAERAGLSNNMIMQFASIYGWDIDFSQDIRKGDSFRIIYNEQFLDGKKISDGHIVAAQFINNGENLTAIRYTDSEGSSSYYTPDGHSMRKAFLRMPINFARVSSRFNLSRKHPVLNKIRAHKGVDYAASTGTPIKASGDGKVIWKGNKGGYGRTIIIQHGSNITTLYAHMSKYNKKLKKGSRVKQGQAIGYVGKSGLATGPHLHYEFRVNGAHKNPMTVKFPHASPVPKKELVAFGEVASQMKNQFKTYAATLYARAN</sequence>
<feature type="transmembrane region" description="Helical" evidence="8">
    <location>
        <begin position="12"/>
        <end position="34"/>
    </location>
</feature>
<evidence type="ECO:0000313" key="10">
    <source>
        <dbReference type="EMBL" id="BBB31522.1"/>
    </source>
</evidence>
<dbReference type="Pfam" id="PF19425">
    <property type="entry name" value="Csd3_N2"/>
    <property type="match status" value="1"/>
</dbReference>
<keyword evidence="8" id="KW-1133">Transmembrane helix</keyword>
<accession>A0A7R6PJU7</accession>
<keyword evidence="3" id="KW-0645">Protease</keyword>
<dbReference type="Pfam" id="PF01551">
    <property type="entry name" value="Peptidase_M23"/>
    <property type="match status" value="1"/>
</dbReference>
<dbReference type="Gene3D" id="3.10.450.350">
    <property type="match status" value="2"/>
</dbReference>
<dbReference type="InterPro" id="IPR045834">
    <property type="entry name" value="Csd3_N2"/>
</dbReference>
<dbReference type="PROSITE" id="PS51782">
    <property type="entry name" value="LYSM"/>
    <property type="match status" value="1"/>
</dbReference>
<name>A0A7R6PJU7_9GAMM</name>
<evidence type="ECO:0000256" key="1">
    <source>
        <dbReference type="ARBA" id="ARBA00001947"/>
    </source>
</evidence>
<dbReference type="InterPro" id="IPR011055">
    <property type="entry name" value="Dup_hybrid_motif"/>
</dbReference>
<dbReference type="PANTHER" id="PTHR21666:SF288">
    <property type="entry name" value="CELL DIVISION PROTEIN YTFB"/>
    <property type="match status" value="1"/>
</dbReference>
<proteinExistence type="predicted"/>
<evidence type="ECO:0000256" key="6">
    <source>
        <dbReference type="ARBA" id="ARBA00022833"/>
    </source>
</evidence>
<dbReference type="GO" id="GO:0006508">
    <property type="term" value="P:proteolysis"/>
    <property type="evidence" value="ECO:0007669"/>
    <property type="project" value="UniProtKB-KW"/>
</dbReference>
<dbReference type="GO" id="GO:0030313">
    <property type="term" value="C:cell envelope"/>
    <property type="evidence" value="ECO:0007669"/>
    <property type="project" value="UniProtKB-SubCell"/>
</dbReference>
<dbReference type="RefSeq" id="WP_201348588.1">
    <property type="nucleotide sequence ID" value="NZ_AP014546.1"/>
</dbReference>
<keyword evidence="8" id="KW-0472">Membrane</keyword>
<dbReference type="KEGG" id="njp:NEJAP_3584"/>
<evidence type="ECO:0000256" key="4">
    <source>
        <dbReference type="ARBA" id="ARBA00022723"/>
    </source>
</evidence>
<dbReference type="InterPro" id="IPR007340">
    <property type="entry name" value="LysM_Opacity-associatedA"/>
</dbReference>
<keyword evidence="5" id="KW-0378">Hydrolase</keyword>
<keyword evidence="8" id="KW-0812">Transmembrane</keyword>
<keyword evidence="6" id="KW-0862">Zinc</keyword>
<organism evidence="10 11">
    <name type="scientific">Neptunomonas japonica JAMM 1380</name>
    <dbReference type="NCBI Taxonomy" id="1441457"/>
    <lineage>
        <taxon>Bacteria</taxon>
        <taxon>Pseudomonadati</taxon>
        <taxon>Pseudomonadota</taxon>
        <taxon>Gammaproteobacteria</taxon>
        <taxon>Oceanospirillales</taxon>
        <taxon>Oceanospirillaceae</taxon>
        <taxon>Neptunomonas</taxon>
    </lineage>
</organism>
<keyword evidence="4" id="KW-0479">Metal-binding</keyword>
<feature type="domain" description="LysM" evidence="9">
    <location>
        <begin position="113"/>
        <end position="161"/>
    </location>
</feature>
<evidence type="ECO:0000256" key="2">
    <source>
        <dbReference type="ARBA" id="ARBA00004196"/>
    </source>
</evidence>
<keyword evidence="11" id="KW-1185">Reference proteome</keyword>
<dbReference type="Proteomes" id="UP000595332">
    <property type="component" value="Chromosome"/>
</dbReference>
<evidence type="ECO:0000256" key="7">
    <source>
        <dbReference type="ARBA" id="ARBA00023049"/>
    </source>
</evidence>
<dbReference type="CDD" id="cd12797">
    <property type="entry name" value="M23_peptidase"/>
    <property type="match status" value="1"/>
</dbReference>
<dbReference type="FunFam" id="2.70.70.10:FF:000002">
    <property type="entry name" value="Murein DD-endopeptidase MepM"/>
    <property type="match status" value="1"/>
</dbReference>
<dbReference type="GO" id="GO:0004222">
    <property type="term" value="F:metalloendopeptidase activity"/>
    <property type="evidence" value="ECO:0007669"/>
    <property type="project" value="TreeGrafter"/>
</dbReference>
<comment type="subcellular location">
    <subcellularLocation>
        <location evidence="2">Cell envelope</location>
    </subcellularLocation>
</comment>
<evidence type="ECO:0000256" key="3">
    <source>
        <dbReference type="ARBA" id="ARBA00022670"/>
    </source>
</evidence>
<gene>
    <name evidence="10" type="ORF">NEJAP_3584</name>
</gene>
<evidence type="ECO:0000313" key="11">
    <source>
        <dbReference type="Proteomes" id="UP000595332"/>
    </source>
</evidence>
<dbReference type="InterPro" id="IPR016047">
    <property type="entry name" value="M23ase_b-sheet_dom"/>
</dbReference>
<evidence type="ECO:0000256" key="5">
    <source>
        <dbReference type="ARBA" id="ARBA00022801"/>
    </source>
</evidence>
<protein>
    <submittedName>
        <fullName evidence="10">Peptidase M23</fullName>
    </submittedName>
</protein>
<evidence type="ECO:0000259" key="9">
    <source>
        <dbReference type="PROSITE" id="PS51782"/>
    </source>
</evidence>
<reference evidence="10 11" key="1">
    <citation type="journal article" date="2008" name="Int. J. Syst. Evol. Microbiol.">
        <title>Neptunomonas japonica sp. nov., an Osedax japonicus symbiont-like bacterium isolated from sediment adjacent to sperm whale carcasses off Kagoshima, Japan.</title>
        <authorList>
            <person name="Miyazaki M."/>
            <person name="Nogi Y."/>
            <person name="Fujiwara Y."/>
            <person name="Kawato M."/>
            <person name="Kubokawa K."/>
            <person name="Horikoshi K."/>
        </authorList>
    </citation>
    <scope>NUCLEOTIDE SEQUENCE [LARGE SCALE GENOMIC DNA]</scope>
    <source>
        <strain evidence="10 11">JAMM 1380</strain>
    </source>
</reference>
<comment type="cofactor">
    <cofactor evidence="1">
        <name>Zn(2+)</name>
        <dbReference type="ChEBI" id="CHEBI:29105"/>
    </cofactor>
</comment>
<dbReference type="Gene3D" id="2.70.70.10">
    <property type="entry name" value="Glucose Permease (Domain IIA)"/>
    <property type="match status" value="1"/>
</dbReference>
<dbReference type="InterPro" id="IPR050570">
    <property type="entry name" value="Cell_wall_metabolism_enzyme"/>
</dbReference>
<dbReference type="GO" id="GO:0046872">
    <property type="term" value="F:metal ion binding"/>
    <property type="evidence" value="ECO:0007669"/>
    <property type="project" value="UniProtKB-KW"/>
</dbReference>
<dbReference type="PANTHER" id="PTHR21666">
    <property type="entry name" value="PEPTIDASE-RELATED"/>
    <property type="match status" value="1"/>
</dbReference>
<dbReference type="EMBL" id="AP014546">
    <property type="protein sequence ID" value="BBB31522.1"/>
    <property type="molecule type" value="Genomic_DNA"/>
</dbReference>
<dbReference type="InterPro" id="IPR018392">
    <property type="entry name" value="LysM"/>
</dbReference>
<keyword evidence="7" id="KW-0482">Metalloprotease</keyword>
<evidence type="ECO:0000256" key="8">
    <source>
        <dbReference type="SAM" id="Phobius"/>
    </source>
</evidence>